<dbReference type="SMART" id="SM01381">
    <property type="entry name" value="7TM_GPCR_Srsx"/>
    <property type="match status" value="1"/>
</dbReference>
<accession>A0A0N4WND5</accession>
<dbReference type="SUPFAM" id="SSF81321">
    <property type="entry name" value="Family A G protein-coupled receptor-like"/>
    <property type="match status" value="1"/>
</dbReference>
<keyword evidence="2 5" id="KW-0812">Transmembrane</keyword>
<feature type="transmembrane region" description="Helical" evidence="5">
    <location>
        <begin position="88"/>
        <end position="111"/>
    </location>
</feature>
<evidence type="ECO:0000313" key="8">
    <source>
        <dbReference type="WBParaSite" id="HPLM_0001279101-mRNA-1"/>
    </source>
</evidence>
<keyword evidence="7" id="KW-1185">Reference proteome</keyword>
<feature type="transmembrane region" description="Helical" evidence="5">
    <location>
        <begin position="123"/>
        <end position="148"/>
    </location>
</feature>
<evidence type="ECO:0000256" key="5">
    <source>
        <dbReference type="SAM" id="Phobius"/>
    </source>
</evidence>
<dbReference type="InterPro" id="IPR019424">
    <property type="entry name" value="7TM_GPCR_Srsx"/>
</dbReference>
<keyword evidence="4 5" id="KW-0472">Membrane</keyword>
<dbReference type="AlphaFoldDB" id="A0A0N4WND5"/>
<evidence type="ECO:0000313" key="6">
    <source>
        <dbReference type="EMBL" id="VDO46713.1"/>
    </source>
</evidence>
<dbReference type="Gene3D" id="1.20.1070.10">
    <property type="entry name" value="Rhodopsin 7-helix transmembrane proteins"/>
    <property type="match status" value="1"/>
</dbReference>
<comment type="subcellular location">
    <subcellularLocation>
        <location evidence="1">Membrane</location>
    </subcellularLocation>
</comment>
<proteinExistence type="predicted"/>
<feature type="transmembrane region" description="Helical" evidence="5">
    <location>
        <begin position="53"/>
        <end position="76"/>
    </location>
</feature>
<dbReference type="InterPro" id="IPR047130">
    <property type="entry name" value="7TM_GPCR_Srsx_nematod"/>
</dbReference>
<dbReference type="OMA" id="NSRCVEN"/>
<dbReference type="OrthoDB" id="5820127at2759"/>
<evidence type="ECO:0000256" key="1">
    <source>
        <dbReference type="ARBA" id="ARBA00004370"/>
    </source>
</evidence>
<dbReference type="Pfam" id="PF10320">
    <property type="entry name" value="7TM_GPCR_Srsx"/>
    <property type="match status" value="1"/>
</dbReference>
<protein>
    <submittedName>
        <fullName evidence="8">G_PROTEIN_RECEP_F1_2 domain-containing protein</fullName>
    </submittedName>
</protein>
<evidence type="ECO:0000313" key="7">
    <source>
        <dbReference type="Proteomes" id="UP000268014"/>
    </source>
</evidence>
<organism evidence="8">
    <name type="scientific">Haemonchus placei</name>
    <name type="common">Barber's pole worm</name>
    <dbReference type="NCBI Taxonomy" id="6290"/>
    <lineage>
        <taxon>Eukaryota</taxon>
        <taxon>Metazoa</taxon>
        <taxon>Ecdysozoa</taxon>
        <taxon>Nematoda</taxon>
        <taxon>Chromadorea</taxon>
        <taxon>Rhabditida</taxon>
        <taxon>Rhabditina</taxon>
        <taxon>Rhabditomorpha</taxon>
        <taxon>Strongyloidea</taxon>
        <taxon>Trichostrongylidae</taxon>
        <taxon>Haemonchus</taxon>
    </lineage>
</organism>
<reference evidence="6 7" key="2">
    <citation type="submission" date="2018-11" db="EMBL/GenBank/DDBJ databases">
        <authorList>
            <consortium name="Pathogen Informatics"/>
        </authorList>
    </citation>
    <scope>NUCLEOTIDE SEQUENCE [LARGE SCALE GENOMIC DNA]</scope>
    <source>
        <strain evidence="6 7">MHpl1</strain>
    </source>
</reference>
<dbReference type="WBParaSite" id="HPLM_0001279101-mRNA-1">
    <property type="protein sequence ID" value="HPLM_0001279101-mRNA-1"/>
    <property type="gene ID" value="HPLM_0001279101"/>
</dbReference>
<dbReference type="InterPro" id="IPR000276">
    <property type="entry name" value="GPCR_Rhodpsn"/>
</dbReference>
<dbReference type="EMBL" id="UZAF01017974">
    <property type="protein sequence ID" value="VDO46713.1"/>
    <property type="molecule type" value="Genomic_DNA"/>
</dbReference>
<reference evidence="8" key="1">
    <citation type="submission" date="2017-02" db="UniProtKB">
        <authorList>
            <consortium name="WormBaseParasite"/>
        </authorList>
    </citation>
    <scope>IDENTIFICATION</scope>
</reference>
<sequence length="197" mass="22127">MVASYSRHYIVAQVLPGCIMGAALDVVILMNRKYDQMVTCILVTPMQGTINDVYSRVIIAICLLIILCNVSFIFFLKKLQMNSSKSKSIYRSMVVISLSVVLGYFSTMAVFSMKKILDLSIEIIYLNLIAGLFTTTATSVNFFVYYCISKEYRGIFDTLLGIGHIKTLLKKNKRGDVQQTTIQPKQSSFRLTVTPVS</sequence>
<dbReference type="GO" id="GO:0016020">
    <property type="term" value="C:membrane"/>
    <property type="evidence" value="ECO:0007669"/>
    <property type="project" value="UniProtKB-SubCell"/>
</dbReference>
<evidence type="ECO:0000256" key="2">
    <source>
        <dbReference type="ARBA" id="ARBA00022692"/>
    </source>
</evidence>
<evidence type="ECO:0000256" key="4">
    <source>
        <dbReference type="ARBA" id="ARBA00023136"/>
    </source>
</evidence>
<dbReference type="GO" id="GO:0004930">
    <property type="term" value="F:G protein-coupled receptor activity"/>
    <property type="evidence" value="ECO:0007669"/>
    <property type="project" value="InterPro"/>
</dbReference>
<name>A0A0N4WND5_HAEPC</name>
<keyword evidence="3 5" id="KW-1133">Transmembrane helix</keyword>
<gene>
    <name evidence="6" type="ORF">HPLM_LOCUS12783</name>
</gene>
<dbReference type="PANTHER" id="PTHR23360">
    <property type="entry name" value="G-PROTEIN COUPLED RECEPTORS FAMILY 1 PROFILE DOMAIN-CONTAINING PROTEIN-RELATED"/>
    <property type="match status" value="1"/>
</dbReference>
<feature type="transmembrane region" description="Helical" evidence="5">
    <location>
        <begin position="9"/>
        <end position="29"/>
    </location>
</feature>
<evidence type="ECO:0000256" key="3">
    <source>
        <dbReference type="ARBA" id="ARBA00022989"/>
    </source>
</evidence>
<dbReference type="Proteomes" id="UP000268014">
    <property type="component" value="Unassembled WGS sequence"/>
</dbReference>